<keyword evidence="4" id="KW-1185">Reference proteome</keyword>
<evidence type="ECO:0000256" key="1">
    <source>
        <dbReference type="SAM" id="MobiDB-lite"/>
    </source>
</evidence>
<protein>
    <submittedName>
        <fullName evidence="3">Smr/MutS family protein</fullName>
    </submittedName>
</protein>
<dbReference type="Gene3D" id="3.30.1370.110">
    <property type="match status" value="1"/>
</dbReference>
<comment type="caution">
    <text evidence="3">The sequence shown here is derived from an EMBL/GenBank/DDBJ whole genome shotgun (WGS) entry which is preliminary data.</text>
</comment>
<dbReference type="Proteomes" id="UP001597304">
    <property type="component" value="Unassembled WGS sequence"/>
</dbReference>
<dbReference type="InterPro" id="IPR036063">
    <property type="entry name" value="Smr_dom_sf"/>
</dbReference>
<dbReference type="EMBL" id="JBHUEJ010000002">
    <property type="protein sequence ID" value="MFD1709144.1"/>
    <property type="molecule type" value="Genomic_DNA"/>
</dbReference>
<feature type="region of interest" description="Disordered" evidence="1">
    <location>
        <begin position="1"/>
        <end position="60"/>
    </location>
</feature>
<feature type="domain" description="Smr" evidence="2">
    <location>
        <begin position="113"/>
        <end position="194"/>
    </location>
</feature>
<dbReference type="PROSITE" id="PS50828">
    <property type="entry name" value="SMR"/>
    <property type="match status" value="1"/>
</dbReference>
<dbReference type="SMART" id="SM00463">
    <property type="entry name" value="SMR"/>
    <property type="match status" value="1"/>
</dbReference>
<dbReference type="Pfam" id="PF01713">
    <property type="entry name" value="Smr"/>
    <property type="match status" value="1"/>
</dbReference>
<feature type="compositionally biased region" description="Basic and acidic residues" evidence="1">
    <location>
        <begin position="12"/>
        <end position="23"/>
    </location>
</feature>
<accession>A0ABW4KN23</accession>
<dbReference type="InterPro" id="IPR002625">
    <property type="entry name" value="Smr_dom"/>
</dbReference>
<reference evidence="4" key="1">
    <citation type="journal article" date="2019" name="Int. J. Syst. Evol. Microbiol.">
        <title>The Global Catalogue of Microorganisms (GCM) 10K type strain sequencing project: providing services to taxonomists for standard genome sequencing and annotation.</title>
        <authorList>
            <consortium name="The Broad Institute Genomics Platform"/>
            <consortium name="The Broad Institute Genome Sequencing Center for Infectious Disease"/>
            <person name="Wu L."/>
            <person name="Ma J."/>
        </authorList>
    </citation>
    <scope>NUCLEOTIDE SEQUENCE [LARGE SCALE GENOMIC DNA]</scope>
    <source>
        <strain evidence="4">LMG 29247</strain>
    </source>
</reference>
<sequence length="199" mass="21623">MAQAREQAAAEAARRAQAERQARAEQTLFARAVGPTQPLRAHGRVLHTPAATPPEPRQRQIDEQAVLRESLSDEFDTSTLLHVDGDLSYSRPGVGPDVTAKLRRGHWAVQRQIDLHGLRTDEAREALGQFLREAQRAGVRCVRVVHGKGLGSPGRTPVLKAKVHGWLIQKKEVLAFVQAKPLEGGAGAVLVLLASPGRT</sequence>
<dbReference type="SUPFAM" id="SSF160443">
    <property type="entry name" value="SMR domain-like"/>
    <property type="match status" value="1"/>
</dbReference>
<evidence type="ECO:0000313" key="3">
    <source>
        <dbReference type="EMBL" id="MFD1709144.1"/>
    </source>
</evidence>
<dbReference type="RefSeq" id="WP_147914194.1">
    <property type="nucleotide sequence ID" value="NZ_JBHUEJ010000002.1"/>
</dbReference>
<organism evidence="3 4">
    <name type="scientific">Ottowia flava</name>
    <dbReference type="NCBI Taxonomy" id="2675430"/>
    <lineage>
        <taxon>Bacteria</taxon>
        <taxon>Pseudomonadati</taxon>
        <taxon>Pseudomonadota</taxon>
        <taxon>Betaproteobacteria</taxon>
        <taxon>Burkholderiales</taxon>
        <taxon>Comamonadaceae</taxon>
        <taxon>Ottowia</taxon>
    </lineage>
</organism>
<evidence type="ECO:0000259" key="2">
    <source>
        <dbReference type="PROSITE" id="PS50828"/>
    </source>
</evidence>
<dbReference type="PANTHER" id="PTHR35562:SF2">
    <property type="entry name" value="DNA ENDONUCLEASE SMRA-RELATED"/>
    <property type="match status" value="1"/>
</dbReference>
<name>A0ABW4KN23_9BURK</name>
<dbReference type="PANTHER" id="PTHR35562">
    <property type="entry name" value="DNA ENDONUCLEASE SMRA-RELATED"/>
    <property type="match status" value="1"/>
</dbReference>
<proteinExistence type="predicted"/>
<feature type="compositionally biased region" description="Low complexity" evidence="1">
    <location>
        <begin position="1"/>
        <end position="11"/>
    </location>
</feature>
<evidence type="ECO:0000313" key="4">
    <source>
        <dbReference type="Proteomes" id="UP001597304"/>
    </source>
</evidence>
<gene>
    <name evidence="3" type="ORF">ACFSF0_00845</name>
</gene>